<evidence type="ECO:0000256" key="4">
    <source>
        <dbReference type="ARBA" id="ARBA00023136"/>
    </source>
</evidence>
<reference evidence="6" key="1">
    <citation type="submission" date="2022-12" db="EMBL/GenBank/DDBJ databases">
        <authorList>
            <person name="Alioto T."/>
            <person name="Alioto T."/>
            <person name="Gomez Garrido J."/>
        </authorList>
    </citation>
    <scope>NUCLEOTIDE SEQUENCE</scope>
</reference>
<evidence type="ECO:0000313" key="7">
    <source>
        <dbReference type="Proteomes" id="UP001178461"/>
    </source>
</evidence>
<comment type="subcellular location">
    <subcellularLocation>
        <location evidence="1">Membrane</location>
        <topology evidence="1">Multi-pass membrane protein</topology>
    </subcellularLocation>
</comment>
<evidence type="ECO:0000256" key="2">
    <source>
        <dbReference type="ARBA" id="ARBA00022692"/>
    </source>
</evidence>
<evidence type="ECO:0000256" key="3">
    <source>
        <dbReference type="ARBA" id="ARBA00022989"/>
    </source>
</evidence>
<evidence type="ECO:0000256" key="5">
    <source>
        <dbReference type="SAM" id="Phobius"/>
    </source>
</evidence>
<name>A0AA35KN33_9SAUR</name>
<keyword evidence="4 5" id="KW-0472">Membrane</keyword>
<dbReference type="GO" id="GO:0005886">
    <property type="term" value="C:plasma membrane"/>
    <property type="evidence" value="ECO:0007669"/>
    <property type="project" value="TreeGrafter"/>
</dbReference>
<keyword evidence="3 5" id="KW-1133">Transmembrane helix</keyword>
<evidence type="ECO:0000256" key="1">
    <source>
        <dbReference type="ARBA" id="ARBA00004141"/>
    </source>
</evidence>
<dbReference type="InterPro" id="IPR004031">
    <property type="entry name" value="PMP22/EMP/MP20/Claudin"/>
</dbReference>
<sequence>MILAKVRPMPFVRKTYSVMCCVNIVLLIICIASPKWLVHHCVKSNVHLGLWLFCFEKDCKPHPYSIESLEAVRGLMIIALIFTCFALLCGQNLLSRITKRKIPDCMISSIANYCAGLCTVSSLMIVLFEVRVVIDADVIHLAPDWAFCIACVSFSLSLVLGTQNLLWDRKFHKKVKPSQEEEPSTPSDP</sequence>
<feature type="transmembrane region" description="Helical" evidence="5">
    <location>
        <begin position="16"/>
        <end position="38"/>
    </location>
</feature>
<feature type="transmembrane region" description="Helical" evidence="5">
    <location>
        <begin position="146"/>
        <end position="167"/>
    </location>
</feature>
<dbReference type="PANTHER" id="PTHR10671">
    <property type="entry name" value="EPITHELIAL MEMBRANE PROTEIN-RELATED"/>
    <property type="match status" value="1"/>
</dbReference>
<dbReference type="InterPro" id="IPR050579">
    <property type="entry name" value="PMP-22/EMP/MP20-like"/>
</dbReference>
<accession>A0AA35KN33</accession>
<protein>
    <submittedName>
        <fullName evidence="6">NKG7-like</fullName>
    </submittedName>
</protein>
<dbReference type="PANTHER" id="PTHR10671:SF108">
    <property type="entry name" value="CLAUDIN FAMILY PROTEIN-RELATED"/>
    <property type="match status" value="1"/>
</dbReference>
<gene>
    <name evidence="6" type="ORF">PODLI_1B040883</name>
</gene>
<keyword evidence="2 5" id="KW-0812">Transmembrane</keyword>
<evidence type="ECO:0000313" key="6">
    <source>
        <dbReference type="EMBL" id="CAI5781215.1"/>
    </source>
</evidence>
<dbReference type="Proteomes" id="UP001178461">
    <property type="component" value="Chromosome 8"/>
</dbReference>
<proteinExistence type="predicted"/>
<dbReference type="Gene3D" id="1.20.140.150">
    <property type="match status" value="1"/>
</dbReference>
<dbReference type="AlphaFoldDB" id="A0AA35KN33"/>
<feature type="transmembrane region" description="Helical" evidence="5">
    <location>
        <begin position="110"/>
        <end position="134"/>
    </location>
</feature>
<feature type="transmembrane region" description="Helical" evidence="5">
    <location>
        <begin position="71"/>
        <end position="89"/>
    </location>
</feature>
<organism evidence="6 7">
    <name type="scientific">Podarcis lilfordi</name>
    <name type="common">Lilford's wall lizard</name>
    <dbReference type="NCBI Taxonomy" id="74358"/>
    <lineage>
        <taxon>Eukaryota</taxon>
        <taxon>Metazoa</taxon>
        <taxon>Chordata</taxon>
        <taxon>Craniata</taxon>
        <taxon>Vertebrata</taxon>
        <taxon>Euteleostomi</taxon>
        <taxon>Lepidosauria</taxon>
        <taxon>Squamata</taxon>
        <taxon>Bifurcata</taxon>
        <taxon>Unidentata</taxon>
        <taxon>Episquamata</taxon>
        <taxon>Laterata</taxon>
        <taxon>Lacertibaenia</taxon>
        <taxon>Lacertidae</taxon>
        <taxon>Podarcis</taxon>
    </lineage>
</organism>
<dbReference type="Pfam" id="PF00822">
    <property type="entry name" value="PMP22_Claudin"/>
    <property type="match status" value="1"/>
</dbReference>
<dbReference type="EMBL" id="OX395133">
    <property type="protein sequence ID" value="CAI5781215.1"/>
    <property type="molecule type" value="Genomic_DNA"/>
</dbReference>
<keyword evidence="7" id="KW-1185">Reference proteome</keyword>